<dbReference type="Proteomes" id="UP001500483">
    <property type="component" value="Unassembled WGS sequence"/>
</dbReference>
<protein>
    <submittedName>
        <fullName evidence="2">Uncharacterized protein</fullName>
    </submittedName>
</protein>
<feature type="region of interest" description="Disordered" evidence="1">
    <location>
        <begin position="1"/>
        <end position="62"/>
    </location>
</feature>
<comment type="caution">
    <text evidence="2">The sequence shown here is derived from an EMBL/GenBank/DDBJ whole genome shotgun (WGS) entry which is preliminary data.</text>
</comment>
<proteinExistence type="predicted"/>
<organism evidence="2 3">
    <name type="scientific">Saccharopolyspora gregorii</name>
    <dbReference type="NCBI Taxonomy" id="33914"/>
    <lineage>
        <taxon>Bacteria</taxon>
        <taxon>Bacillati</taxon>
        <taxon>Actinomycetota</taxon>
        <taxon>Actinomycetes</taxon>
        <taxon>Pseudonocardiales</taxon>
        <taxon>Pseudonocardiaceae</taxon>
        <taxon>Saccharopolyspora</taxon>
    </lineage>
</organism>
<evidence type="ECO:0000313" key="3">
    <source>
        <dbReference type="Proteomes" id="UP001500483"/>
    </source>
</evidence>
<name>A0ABP6RT70_9PSEU</name>
<evidence type="ECO:0000313" key="2">
    <source>
        <dbReference type="EMBL" id="GAA3359735.1"/>
    </source>
</evidence>
<dbReference type="EMBL" id="BAAAYK010000038">
    <property type="protein sequence ID" value="GAA3359735.1"/>
    <property type="molecule type" value="Genomic_DNA"/>
</dbReference>
<sequence>MLGRAFRRSIAGARRSPPLHGAEPRTGRAAFPAPQRISALGATAQAPPHSPAPAEIQEKTMRIPLCTAAAPVTR</sequence>
<accession>A0ABP6RT70</accession>
<evidence type="ECO:0000256" key="1">
    <source>
        <dbReference type="SAM" id="MobiDB-lite"/>
    </source>
</evidence>
<keyword evidence="3" id="KW-1185">Reference proteome</keyword>
<gene>
    <name evidence="2" type="ORF">GCM10020366_36940</name>
</gene>
<reference evidence="3" key="1">
    <citation type="journal article" date="2019" name="Int. J. Syst. Evol. Microbiol.">
        <title>The Global Catalogue of Microorganisms (GCM) 10K type strain sequencing project: providing services to taxonomists for standard genome sequencing and annotation.</title>
        <authorList>
            <consortium name="The Broad Institute Genomics Platform"/>
            <consortium name="The Broad Institute Genome Sequencing Center for Infectious Disease"/>
            <person name="Wu L."/>
            <person name="Ma J."/>
        </authorList>
    </citation>
    <scope>NUCLEOTIDE SEQUENCE [LARGE SCALE GENOMIC DNA]</scope>
    <source>
        <strain evidence="3">JCM 9687</strain>
    </source>
</reference>